<dbReference type="Proteomes" id="UP001295684">
    <property type="component" value="Unassembled WGS sequence"/>
</dbReference>
<name>A0AAD1XYI7_EUPCR</name>
<dbReference type="AlphaFoldDB" id="A0AAD1XYI7"/>
<evidence type="ECO:0000313" key="1">
    <source>
        <dbReference type="EMBL" id="CAI2380986.1"/>
    </source>
</evidence>
<protein>
    <submittedName>
        <fullName evidence="1">Uncharacterized protein</fullName>
    </submittedName>
</protein>
<organism evidence="1 2">
    <name type="scientific">Euplotes crassus</name>
    <dbReference type="NCBI Taxonomy" id="5936"/>
    <lineage>
        <taxon>Eukaryota</taxon>
        <taxon>Sar</taxon>
        <taxon>Alveolata</taxon>
        <taxon>Ciliophora</taxon>
        <taxon>Intramacronucleata</taxon>
        <taxon>Spirotrichea</taxon>
        <taxon>Hypotrichia</taxon>
        <taxon>Euplotida</taxon>
        <taxon>Euplotidae</taxon>
        <taxon>Moneuplotes</taxon>
    </lineage>
</organism>
<accession>A0AAD1XYI7</accession>
<proteinExistence type="predicted"/>
<comment type="caution">
    <text evidence="1">The sequence shown here is derived from an EMBL/GenBank/DDBJ whole genome shotgun (WGS) entry which is preliminary data.</text>
</comment>
<keyword evidence="2" id="KW-1185">Reference proteome</keyword>
<reference evidence="1" key="1">
    <citation type="submission" date="2023-07" db="EMBL/GenBank/DDBJ databases">
        <authorList>
            <consortium name="AG Swart"/>
            <person name="Singh M."/>
            <person name="Singh A."/>
            <person name="Seah K."/>
            <person name="Emmerich C."/>
        </authorList>
    </citation>
    <scope>NUCLEOTIDE SEQUENCE</scope>
    <source>
        <strain evidence="1">DP1</strain>
    </source>
</reference>
<sequence length="195" mass="23167">MENKKNLLTNFLNFKYFIVKILRYFGNYYQCQLLMNQLCRATCVFWCRNQKIFKQLKFLYEGDLKEILEIFKDNSIYASYNLKDDDLLVVIPHKIPNNLRKHVGHQLINKQISSIKYAEFNINCYSMPSCAFLLEFLSKNTSLIGLLILTLQKPEHPKNVDPYYYKFYELFKSHLQELLSSGKVLNYKIISASKM</sequence>
<dbReference type="EMBL" id="CAMPGE010023002">
    <property type="protein sequence ID" value="CAI2380986.1"/>
    <property type="molecule type" value="Genomic_DNA"/>
</dbReference>
<gene>
    <name evidence="1" type="ORF">ECRASSUSDP1_LOCUS22430</name>
</gene>
<evidence type="ECO:0000313" key="2">
    <source>
        <dbReference type="Proteomes" id="UP001295684"/>
    </source>
</evidence>